<keyword evidence="3" id="KW-1185">Reference proteome</keyword>
<reference evidence="2" key="1">
    <citation type="submission" date="2023-06" db="EMBL/GenBank/DDBJ databases">
        <authorList>
            <consortium name="Lawrence Berkeley National Laboratory"/>
            <person name="Ahrendt S."/>
            <person name="Sahu N."/>
            <person name="Indic B."/>
            <person name="Wong-Bajracharya J."/>
            <person name="Merenyi Z."/>
            <person name="Ke H.-M."/>
            <person name="Monk M."/>
            <person name="Kocsube S."/>
            <person name="Drula E."/>
            <person name="Lipzen A."/>
            <person name="Balint B."/>
            <person name="Henrissat B."/>
            <person name="Andreopoulos B."/>
            <person name="Martin F.M."/>
            <person name="Harder C.B."/>
            <person name="Rigling D."/>
            <person name="Ford K.L."/>
            <person name="Foster G.D."/>
            <person name="Pangilinan J."/>
            <person name="Papanicolaou A."/>
            <person name="Barry K."/>
            <person name="LaButti K."/>
            <person name="Viragh M."/>
            <person name="Koriabine M."/>
            <person name="Yan M."/>
            <person name="Riley R."/>
            <person name="Champramary S."/>
            <person name="Plett K.L."/>
            <person name="Tsai I.J."/>
            <person name="Slot J."/>
            <person name="Sipos G."/>
            <person name="Plett J."/>
            <person name="Nagy L.G."/>
            <person name="Grigoriev I.V."/>
        </authorList>
    </citation>
    <scope>NUCLEOTIDE SEQUENCE</scope>
    <source>
        <strain evidence="2">ICMP 16352</strain>
    </source>
</reference>
<evidence type="ECO:0000313" key="2">
    <source>
        <dbReference type="EMBL" id="KAK0487965.1"/>
    </source>
</evidence>
<accession>A0AA39UQ35</accession>
<evidence type="ECO:0000256" key="1">
    <source>
        <dbReference type="SAM" id="MobiDB-lite"/>
    </source>
</evidence>
<proteinExistence type="predicted"/>
<feature type="region of interest" description="Disordered" evidence="1">
    <location>
        <begin position="85"/>
        <end position="107"/>
    </location>
</feature>
<sequence length="155" mass="16905">MPGQHAMAEEILHEVEGNPVKIDVSLMVHNKHQQSLHFELAEQSVSRTATTIDNSESMLHYHTIDPLPTSSSIQESLQTTNIVDVQQLPSRSSSRQPPPAQSMVNTKTPTFTTNMEDMLATCTSLSATGNLPLKETTVATNNDAISLQPVEPTSL</sequence>
<evidence type="ECO:0000313" key="3">
    <source>
        <dbReference type="Proteomes" id="UP001175227"/>
    </source>
</evidence>
<dbReference type="EMBL" id="JAUEPR010000003">
    <property type="protein sequence ID" value="KAK0487965.1"/>
    <property type="molecule type" value="Genomic_DNA"/>
</dbReference>
<organism evidence="2 3">
    <name type="scientific">Armillaria novae-zelandiae</name>
    <dbReference type="NCBI Taxonomy" id="153914"/>
    <lineage>
        <taxon>Eukaryota</taxon>
        <taxon>Fungi</taxon>
        <taxon>Dikarya</taxon>
        <taxon>Basidiomycota</taxon>
        <taxon>Agaricomycotina</taxon>
        <taxon>Agaricomycetes</taxon>
        <taxon>Agaricomycetidae</taxon>
        <taxon>Agaricales</taxon>
        <taxon>Marasmiineae</taxon>
        <taxon>Physalacriaceae</taxon>
        <taxon>Armillaria</taxon>
    </lineage>
</organism>
<protein>
    <submittedName>
        <fullName evidence="2">Uncharacterized protein</fullName>
    </submittedName>
</protein>
<name>A0AA39UQ35_9AGAR</name>
<dbReference type="Proteomes" id="UP001175227">
    <property type="component" value="Unassembled WGS sequence"/>
</dbReference>
<gene>
    <name evidence="2" type="ORF">IW261DRAFT_1559005</name>
</gene>
<dbReference type="AlphaFoldDB" id="A0AA39UQ35"/>
<comment type="caution">
    <text evidence="2">The sequence shown here is derived from an EMBL/GenBank/DDBJ whole genome shotgun (WGS) entry which is preliminary data.</text>
</comment>
<feature type="compositionally biased region" description="Low complexity" evidence="1">
    <location>
        <begin position="86"/>
        <end position="95"/>
    </location>
</feature>